<dbReference type="InterPro" id="IPR001555">
    <property type="entry name" value="GART_AS"/>
</dbReference>
<dbReference type="HAMAP" id="MF_01930">
    <property type="entry name" value="PurN"/>
    <property type="match status" value="1"/>
</dbReference>
<dbReference type="InterPro" id="IPR004607">
    <property type="entry name" value="GART"/>
</dbReference>
<evidence type="ECO:0000256" key="2">
    <source>
        <dbReference type="ARBA" id="ARBA00022679"/>
    </source>
</evidence>
<feature type="site" description="Raises pKa of active site His" evidence="6">
    <location>
        <position position="151"/>
    </location>
</feature>
<dbReference type="PATRIC" id="fig|1300342.3.peg.1806"/>
<dbReference type="InterPro" id="IPR036477">
    <property type="entry name" value="Formyl_transf_N_sf"/>
</dbReference>
<gene>
    <name evidence="6" type="primary">purN</name>
    <name evidence="8" type="ORF">I596_1848</name>
</gene>
<comment type="catalytic activity">
    <reaction evidence="5 6">
        <text>N(1)-(5-phospho-beta-D-ribosyl)glycinamide + (6R)-10-formyltetrahydrofolate = N(2)-formyl-N(1)-(5-phospho-beta-D-ribosyl)glycinamide + (6S)-5,6,7,8-tetrahydrofolate + H(+)</text>
        <dbReference type="Rhea" id="RHEA:15053"/>
        <dbReference type="ChEBI" id="CHEBI:15378"/>
        <dbReference type="ChEBI" id="CHEBI:57453"/>
        <dbReference type="ChEBI" id="CHEBI:143788"/>
        <dbReference type="ChEBI" id="CHEBI:147286"/>
        <dbReference type="ChEBI" id="CHEBI:195366"/>
        <dbReference type="EC" id="2.1.2.2"/>
    </reaction>
</comment>
<proteinExistence type="inferred from homology"/>
<dbReference type="GO" id="GO:0005829">
    <property type="term" value="C:cytosol"/>
    <property type="evidence" value="ECO:0007669"/>
    <property type="project" value="TreeGrafter"/>
</dbReference>
<sequence length="224" mass="23162">MSASPDAFGLVVFASGRGSNFLALHEAARDGTLPVRIAALFSDRPGCAAVAAARERGIPTVALRPRDFADRAGFDRALFAELDAFSPALVVLAGFLRILDPAVIAPWAGRIINIHPSLLPKYPGLDTHRRALASGDAFHGASVHYVGAELDAGPVIAQAALAVAPDDSPESLATRLLAEEHRLLPAVVDLIARGRIALDGASVCLDGQPLPLPLQLGPGGLAPG</sequence>
<feature type="binding site" evidence="6">
    <location>
        <begin position="18"/>
        <end position="20"/>
    </location>
    <ligand>
        <name>N(1)-(5-phospho-beta-D-ribosyl)glycinamide</name>
        <dbReference type="ChEBI" id="CHEBI:143788"/>
    </ligand>
</feature>
<evidence type="ECO:0000256" key="1">
    <source>
        <dbReference type="ARBA" id="ARBA00005054"/>
    </source>
</evidence>
<keyword evidence="9" id="KW-1185">Reference proteome</keyword>
<evidence type="ECO:0000313" key="8">
    <source>
        <dbReference type="EMBL" id="ANB17871.1"/>
    </source>
</evidence>
<dbReference type="PROSITE" id="PS00373">
    <property type="entry name" value="GART"/>
    <property type="match status" value="1"/>
</dbReference>
<dbReference type="KEGG" id="dko:I596_1848"/>
<dbReference type="Proteomes" id="UP000076830">
    <property type="component" value="Chromosome"/>
</dbReference>
<evidence type="ECO:0000259" key="7">
    <source>
        <dbReference type="Pfam" id="PF00551"/>
    </source>
</evidence>
<dbReference type="NCBIfam" id="TIGR00639">
    <property type="entry name" value="PurN"/>
    <property type="match status" value="1"/>
</dbReference>
<keyword evidence="3 6" id="KW-0658">Purine biosynthesis</keyword>
<dbReference type="EC" id="2.1.2.2" evidence="6"/>
<dbReference type="PANTHER" id="PTHR43369">
    <property type="entry name" value="PHOSPHORIBOSYLGLYCINAMIDE FORMYLTRANSFERASE"/>
    <property type="match status" value="1"/>
</dbReference>
<feature type="active site" description="Proton donor" evidence="6">
    <location>
        <position position="115"/>
    </location>
</feature>
<protein>
    <recommendedName>
        <fullName evidence="6">Phosphoribosylglycinamide formyltransferase</fullName>
        <ecNumber evidence="6">2.1.2.2</ecNumber>
    </recommendedName>
    <alternativeName>
        <fullName evidence="6">5'-phosphoribosylglycinamide transformylase</fullName>
    </alternativeName>
    <alternativeName>
        <fullName evidence="6">GAR transformylase</fullName>
        <shortName evidence="6">GART</shortName>
    </alternativeName>
</protein>
<dbReference type="UniPathway" id="UPA00074">
    <property type="reaction ID" value="UER00126"/>
</dbReference>
<comment type="similarity">
    <text evidence="4 6">Belongs to the GART family.</text>
</comment>
<feature type="binding site" evidence="6">
    <location>
        <begin position="96"/>
        <end position="99"/>
    </location>
    <ligand>
        <name>(6R)-10-formyltetrahydrofolate</name>
        <dbReference type="ChEBI" id="CHEBI:195366"/>
    </ligand>
</feature>
<dbReference type="Pfam" id="PF00551">
    <property type="entry name" value="Formyl_trans_N"/>
    <property type="match status" value="1"/>
</dbReference>
<evidence type="ECO:0000256" key="4">
    <source>
        <dbReference type="ARBA" id="ARBA00038440"/>
    </source>
</evidence>
<dbReference type="SUPFAM" id="SSF53328">
    <property type="entry name" value="Formyltransferase"/>
    <property type="match status" value="1"/>
</dbReference>
<evidence type="ECO:0000256" key="5">
    <source>
        <dbReference type="ARBA" id="ARBA00047664"/>
    </source>
</evidence>
<dbReference type="InterPro" id="IPR002376">
    <property type="entry name" value="Formyl_transf_N"/>
</dbReference>
<dbReference type="CDD" id="cd08645">
    <property type="entry name" value="FMT_core_GART"/>
    <property type="match status" value="1"/>
</dbReference>
<organism evidence="8 9">
    <name type="scientific">Dokdonella koreensis DS-123</name>
    <dbReference type="NCBI Taxonomy" id="1300342"/>
    <lineage>
        <taxon>Bacteria</taxon>
        <taxon>Pseudomonadati</taxon>
        <taxon>Pseudomonadota</taxon>
        <taxon>Gammaproteobacteria</taxon>
        <taxon>Lysobacterales</taxon>
        <taxon>Rhodanobacteraceae</taxon>
        <taxon>Dokdonella</taxon>
    </lineage>
</organism>
<comment type="function">
    <text evidence="6">Catalyzes the transfer of a formyl group from 10-formyltetrahydrofolate to 5-phospho-ribosyl-glycinamide (GAR), producing 5-phospho-ribosyl-N-formylglycinamide (FGAR) and tetrahydrofolate.</text>
</comment>
<keyword evidence="2 6" id="KW-0808">Transferase</keyword>
<evidence type="ECO:0000313" key="9">
    <source>
        <dbReference type="Proteomes" id="UP000076830"/>
    </source>
</evidence>
<dbReference type="STRING" id="1300342.I596_1848"/>
<name>A0A160DUY6_9GAMM</name>
<accession>A0A160DUY6</accession>
<dbReference type="Gene3D" id="3.40.50.170">
    <property type="entry name" value="Formyl transferase, N-terminal domain"/>
    <property type="match status" value="1"/>
</dbReference>
<evidence type="ECO:0000256" key="6">
    <source>
        <dbReference type="HAMAP-Rule" id="MF_01930"/>
    </source>
</evidence>
<dbReference type="EMBL" id="CP015249">
    <property type="protein sequence ID" value="ANB17871.1"/>
    <property type="molecule type" value="Genomic_DNA"/>
</dbReference>
<dbReference type="GO" id="GO:0006189">
    <property type="term" value="P:'de novo' IMP biosynthetic process"/>
    <property type="evidence" value="ECO:0007669"/>
    <property type="project" value="UniProtKB-UniRule"/>
</dbReference>
<comment type="pathway">
    <text evidence="1 6">Purine metabolism; IMP biosynthesis via de novo pathway; N(2)-formyl-N(1)-(5-phospho-D-ribosyl)glycinamide from N(1)-(5-phospho-D-ribosyl)glycinamide (10-formyl THF route): step 1/1.</text>
</comment>
<evidence type="ECO:0000256" key="3">
    <source>
        <dbReference type="ARBA" id="ARBA00022755"/>
    </source>
</evidence>
<dbReference type="PANTHER" id="PTHR43369:SF2">
    <property type="entry name" value="PHOSPHORIBOSYLGLYCINAMIDE FORMYLTRANSFERASE"/>
    <property type="match status" value="1"/>
</dbReference>
<feature type="binding site" evidence="6">
    <location>
        <position position="71"/>
    </location>
    <ligand>
        <name>(6R)-10-formyltetrahydrofolate</name>
        <dbReference type="ChEBI" id="CHEBI:195366"/>
    </ligand>
</feature>
<dbReference type="AlphaFoldDB" id="A0A160DUY6"/>
<feature type="binding site" evidence="6">
    <location>
        <position position="113"/>
    </location>
    <ligand>
        <name>(6R)-10-formyltetrahydrofolate</name>
        <dbReference type="ChEBI" id="CHEBI:195366"/>
    </ligand>
</feature>
<dbReference type="GO" id="GO:0004644">
    <property type="term" value="F:phosphoribosylglycinamide formyltransferase activity"/>
    <property type="evidence" value="ECO:0007669"/>
    <property type="project" value="UniProtKB-UniRule"/>
</dbReference>
<dbReference type="RefSeq" id="WP_067646462.1">
    <property type="nucleotide sequence ID" value="NZ_CP015249.1"/>
</dbReference>
<reference evidence="8 9" key="1">
    <citation type="submission" date="2016-04" db="EMBL/GenBank/DDBJ databases">
        <title>Complete genome sequence of Dokdonella koreensis DS-123T.</title>
        <authorList>
            <person name="Kim J.F."/>
            <person name="Lee H."/>
            <person name="Kwak M.-J."/>
        </authorList>
    </citation>
    <scope>NUCLEOTIDE SEQUENCE [LARGE SCALE GENOMIC DNA]</scope>
    <source>
        <strain evidence="8 9">DS-123</strain>
    </source>
</reference>
<feature type="domain" description="Formyl transferase N-terminal" evidence="7">
    <location>
        <begin position="10"/>
        <end position="188"/>
    </location>
</feature>